<evidence type="ECO:0000256" key="1">
    <source>
        <dbReference type="ARBA" id="ARBA00004123"/>
    </source>
</evidence>
<evidence type="ECO:0000256" key="4">
    <source>
        <dbReference type="ARBA" id="ARBA00023163"/>
    </source>
</evidence>
<evidence type="ECO:0000313" key="8">
    <source>
        <dbReference type="Proteomes" id="UP000694941"/>
    </source>
</evidence>
<dbReference type="InterPro" id="IPR011598">
    <property type="entry name" value="bHLH_dom"/>
</dbReference>
<dbReference type="PROSITE" id="PS50888">
    <property type="entry name" value="BHLH"/>
    <property type="match status" value="1"/>
</dbReference>
<dbReference type="SMART" id="SM00353">
    <property type="entry name" value="HLH"/>
    <property type="match status" value="1"/>
</dbReference>
<comment type="subcellular location">
    <subcellularLocation>
        <location evidence="1">Nucleus</location>
    </subcellularLocation>
</comment>
<evidence type="ECO:0000256" key="3">
    <source>
        <dbReference type="ARBA" id="ARBA00023125"/>
    </source>
</evidence>
<evidence type="ECO:0000313" key="9">
    <source>
        <dbReference type="RefSeq" id="XP_013778124.1"/>
    </source>
</evidence>
<dbReference type="Proteomes" id="UP000694941">
    <property type="component" value="Unplaced"/>
</dbReference>
<dbReference type="GeneID" id="106462723"/>
<evidence type="ECO:0000256" key="6">
    <source>
        <dbReference type="SAM" id="MobiDB-lite"/>
    </source>
</evidence>
<evidence type="ECO:0000256" key="5">
    <source>
        <dbReference type="ARBA" id="ARBA00023242"/>
    </source>
</evidence>
<keyword evidence="2" id="KW-0805">Transcription regulation</keyword>
<reference evidence="9" key="1">
    <citation type="submission" date="2025-08" db="UniProtKB">
        <authorList>
            <consortium name="RefSeq"/>
        </authorList>
    </citation>
    <scope>IDENTIFICATION</scope>
    <source>
        <tissue evidence="9">Muscle</tissue>
    </source>
</reference>
<dbReference type="InterPro" id="IPR036638">
    <property type="entry name" value="HLH_DNA-bd_sf"/>
</dbReference>
<evidence type="ECO:0000256" key="2">
    <source>
        <dbReference type="ARBA" id="ARBA00023015"/>
    </source>
</evidence>
<feature type="region of interest" description="Disordered" evidence="6">
    <location>
        <begin position="129"/>
        <end position="170"/>
    </location>
</feature>
<keyword evidence="5" id="KW-0539">Nucleus</keyword>
<gene>
    <name evidence="9" type="primary">LOC106462723</name>
</gene>
<evidence type="ECO:0000259" key="7">
    <source>
        <dbReference type="PROSITE" id="PS50888"/>
    </source>
</evidence>
<dbReference type="PANTHER" id="PTHR15741:SF27">
    <property type="entry name" value="TRANSCRIPTION FACTOR AP-4"/>
    <property type="match status" value="1"/>
</dbReference>
<dbReference type="Pfam" id="PF00010">
    <property type="entry name" value="HLH"/>
    <property type="match status" value="1"/>
</dbReference>
<protein>
    <submittedName>
        <fullName evidence="9">Transcription factor AP-4-like</fullName>
    </submittedName>
</protein>
<sequence>MAMYHRNSDKRKTIQECKRQEEEVVGSLCRLGNIPLSPKMQLEQEKRIRREIANSNERRRMQSINAGFQSLRALLPQNEGEKLSKAAILQHTTEYIYQLEQEKTKLLSQNCQLKRLLNSQLVLDNDCSNSGSPLPKRKKIQHLATGDSSDEGIGNMSPHGESDSSLEDVKSEVTELRIQLERERRLRMMLEEQTHSLENQMCVDHTTEQIKYYKQAFEPLTGMSIGQTTPQEKLFSAQVRLLQTESVSTEVPQDLSGKKPCLHHTADSVVQMSRSESKELQNSTSRQNLETIVEAIRHVEGDHLFCDDPEPPRIIKTQPISESQFSNTFIVRQHVIHCPPPVTFPRPGVIVSNHS</sequence>
<dbReference type="CDD" id="cd11419">
    <property type="entry name" value="bHLHzip_TFAP4"/>
    <property type="match status" value="1"/>
</dbReference>
<keyword evidence="4" id="KW-0804">Transcription</keyword>
<dbReference type="Gene3D" id="4.10.280.10">
    <property type="entry name" value="Helix-loop-helix DNA-binding domain"/>
    <property type="match status" value="1"/>
</dbReference>
<keyword evidence="8" id="KW-1185">Reference proteome</keyword>
<dbReference type="SUPFAM" id="SSF47459">
    <property type="entry name" value="HLH, helix-loop-helix DNA-binding domain"/>
    <property type="match status" value="1"/>
</dbReference>
<organism evidence="8 9">
    <name type="scientific">Limulus polyphemus</name>
    <name type="common">Atlantic horseshoe crab</name>
    <dbReference type="NCBI Taxonomy" id="6850"/>
    <lineage>
        <taxon>Eukaryota</taxon>
        <taxon>Metazoa</taxon>
        <taxon>Ecdysozoa</taxon>
        <taxon>Arthropoda</taxon>
        <taxon>Chelicerata</taxon>
        <taxon>Merostomata</taxon>
        <taxon>Xiphosura</taxon>
        <taxon>Limulidae</taxon>
        <taxon>Limulus</taxon>
    </lineage>
</organism>
<name>A0ABM1BAI2_LIMPO</name>
<dbReference type="InterPro" id="IPR052207">
    <property type="entry name" value="Max-like/E-box_TFs"/>
</dbReference>
<feature type="domain" description="BHLH" evidence="7">
    <location>
        <begin position="48"/>
        <end position="99"/>
    </location>
</feature>
<accession>A0ABM1BAI2</accession>
<proteinExistence type="predicted"/>
<keyword evidence="3" id="KW-0238">DNA-binding</keyword>
<dbReference type="PANTHER" id="PTHR15741">
    <property type="entry name" value="BASIC HELIX-LOOP-HELIX ZIP TRANSCRIPTION FACTOR"/>
    <property type="match status" value="1"/>
</dbReference>
<dbReference type="RefSeq" id="XP_013778124.1">
    <property type="nucleotide sequence ID" value="XM_013922670.2"/>
</dbReference>